<organism evidence="1 2">
    <name type="scientific">Paramarasmius palmivorus</name>
    <dbReference type="NCBI Taxonomy" id="297713"/>
    <lineage>
        <taxon>Eukaryota</taxon>
        <taxon>Fungi</taxon>
        <taxon>Dikarya</taxon>
        <taxon>Basidiomycota</taxon>
        <taxon>Agaricomycotina</taxon>
        <taxon>Agaricomycetes</taxon>
        <taxon>Agaricomycetidae</taxon>
        <taxon>Agaricales</taxon>
        <taxon>Marasmiineae</taxon>
        <taxon>Marasmiaceae</taxon>
        <taxon>Paramarasmius</taxon>
    </lineage>
</organism>
<accession>A0AAW0CIG6</accession>
<name>A0AAW0CIG6_9AGAR</name>
<comment type="caution">
    <text evidence="1">The sequence shown here is derived from an EMBL/GenBank/DDBJ whole genome shotgun (WGS) entry which is preliminary data.</text>
</comment>
<dbReference type="EMBL" id="JAYKXP010000044">
    <property type="protein sequence ID" value="KAK7037813.1"/>
    <property type="molecule type" value="Genomic_DNA"/>
</dbReference>
<keyword evidence="2" id="KW-1185">Reference proteome</keyword>
<protein>
    <submittedName>
        <fullName evidence="1">Uncharacterized protein</fullName>
    </submittedName>
</protein>
<dbReference type="AlphaFoldDB" id="A0AAW0CIG6"/>
<dbReference type="Proteomes" id="UP001383192">
    <property type="component" value="Unassembled WGS sequence"/>
</dbReference>
<sequence>MFSEHCSPPLPCPSFAVIGHAIWEDIPILDDRPIKGRYKTMQGIDRYISLAPRPRFSSSLSPEAIKYLLGCQYWTALARMASTESHVDNLLLSIEKSEVPDATKLSFAVPFPLADILWTHPNSSVRNKSLTSLRIYEQSWRARPKNDELRHYCECLAFLVALSSTDSIPSELLVRRRGQASLRFVHEQIISCHLYQHSSALEKEERKLLMSEWTRATARARELGNLPPDCFVPIPTPTEDPSASPWLLDVGNVQLQTDIRYSQDTLTSVLDIAVVSNDETASANSSPDSGPVA</sequence>
<proteinExistence type="predicted"/>
<gene>
    <name evidence="1" type="ORF">VNI00_010774</name>
</gene>
<evidence type="ECO:0000313" key="1">
    <source>
        <dbReference type="EMBL" id="KAK7037813.1"/>
    </source>
</evidence>
<evidence type="ECO:0000313" key="2">
    <source>
        <dbReference type="Proteomes" id="UP001383192"/>
    </source>
</evidence>
<reference evidence="1 2" key="1">
    <citation type="submission" date="2024-01" db="EMBL/GenBank/DDBJ databases">
        <title>A draft genome for a cacao thread blight-causing isolate of Paramarasmius palmivorus.</title>
        <authorList>
            <person name="Baruah I.K."/>
            <person name="Bukari Y."/>
            <person name="Amoako-Attah I."/>
            <person name="Meinhardt L.W."/>
            <person name="Bailey B.A."/>
            <person name="Cohen S.P."/>
        </authorList>
    </citation>
    <scope>NUCLEOTIDE SEQUENCE [LARGE SCALE GENOMIC DNA]</scope>
    <source>
        <strain evidence="1 2">GH-12</strain>
    </source>
</reference>